<dbReference type="AlphaFoldDB" id="A0A0U2Z144"/>
<proteinExistence type="predicted"/>
<reference evidence="1 2" key="1">
    <citation type="submission" date="2015-11" db="EMBL/GenBank/DDBJ databases">
        <title>Complete Genome Sequence of Kocuria flava strain HO-9041.</title>
        <authorList>
            <person name="Zhou M."/>
            <person name="Dai J."/>
        </authorList>
    </citation>
    <scope>NUCLEOTIDE SEQUENCE [LARGE SCALE GENOMIC DNA]</scope>
    <source>
        <strain evidence="1 2">HO-9041</strain>
        <plasmid evidence="1 2">3</plasmid>
    </source>
</reference>
<dbReference type="EMBL" id="CP013257">
    <property type="protein sequence ID" value="ALU41441.1"/>
    <property type="molecule type" value="Genomic_DNA"/>
</dbReference>
<name>A0A0U2Z144_9MICC</name>
<organism evidence="1 2">
    <name type="scientific">Kocuria flava</name>
    <dbReference type="NCBI Taxonomy" id="446860"/>
    <lineage>
        <taxon>Bacteria</taxon>
        <taxon>Bacillati</taxon>
        <taxon>Actinomycetota</taxon>
        <taxon>Actinomycetes</taxon>
        <taxon>Micrococcales</taxon>
        <taxon>Micrococcaceae</taxon>
        <taxon>Kocuria</taxon>
    </lineage>
</organism>
<geneLocation type="plasmid" evidence="1 2">
    <name>3</name>
</geneLocation>
<keyword evidence="1" id="KW-0614">Plasmid</keyword>
<gene>
    <name evidence="1" type="ORF">AS188_16225</name>
</gene>
<protein>
    <submittedName>
        <fullName evidence="1">Uncharacterized protein</fullName>
    </submittedName>
</protein>
<evidence type="ECO:0000313" key="1">
    <source>
        <dbReference type="EMBL" id="ALU41441.1"/>
    </source>
</evidence>
<evidence type="ECO:0000313" key="2">
    <source>
        <dbReference type="Proteomes" id="UP000057181"/>
    </source>
</evidence>
<dbReference type="RefSeq" id="WP_058860105.1">
    <property type="nucleotide sequence ID" value="NZ_CP013257.1"/>
</dbReference>
<dbReference type="Proteomes" id="UP000057181">
    <property type="component" value="Plasmid 3"/>
</dbReference>
<sequence length="132" mass="14008">MPNPPHPGPDVHPAYWPALAYAGADEAKTHARAVRWALHAGDPDQAIEAAEAATAAAEKSRYGAEQTARYAPAKEAEARAHAEEAEATARAARRKSAFRDDWGKLFSVYVNEADGTVFATNKAPGGSGCSEY</sequence>
<dbReference type="KEGG" id="kfv:AS188_16225"/>
<accession>A0A0U2Z144</accession>